<dbReference type="GO" id="GO:0016747">
    <property type="term" value="F:acyltransferase activity, transferring groups other than amino-acyl groups"/>
    <property type="evidence" value="ECO:0007669"/>
    <property type="project" value="InterPro"/>
</dbReference>
<dbReference type="AlphaFoldDB" id="A0A4R3Z7I2"/>
<dbReference type="OrthoDB" id="5355033at2"/>
<dbReference type="Pfam" id="PF13673">
    <property type="entry name" value="Acetyltransf_10"/>
    <property type="match status" value="1"/>
</dbReference>
<dbReference type="SUPFAM" id="SSF55729">
    <property type="entry name" value="Acyl-CoA N-acyltransferases (Nat)"/>
    <property type="match status" value="1"/>
</dbReference>
<dbReference type="Gene3D" id="3.40.630.30">
    <property type="match status" value="1"/>
</dbReference>
<gene>
    <name evidence="2" type="ORF">EDC52_101518</name>
</gene>
<protein>
    <submittedName>
        <fullName evidence="2">Acetyltransferase (GNAT) family protein</fullName>
    </submittedName>
</protein>
<dbReference type="PROSITE" id="PS51186">
    <property type="entry name" value="GNAT"/>
    <property type="match status" value="1"/>
</dbReference>
<evidence type="ECO:0000313" key="3">
    <source>
        <dbReference type="Proteomes" id="UP000295719"/>
    </source>
</evidence>
<evidence type="ECO:0000259" key="1">
    <source>
        <dbReference type="PROSITE" id="PS51186"/>
    </source>
</evidence>
<name>A0A4R3Z7I2_9GAMM</name>
<dbReference type="EMBL" id="SMCR01000001">
    <property type="protein sequence ID" value="TCW00171.1"/>
    <property type="molecule type" value="Genomic_DNA"/>
</dbReference>
<proteinExistence type="predicted"/>
<keyword evidence="3" id="KW-1185">Reference proteome</keyword>
<dbReference type="PANTHER" id="PTHR43451">
    <property type="entry name" value="ACETYLTRANSFERASE (GNAT) FAMILY PROTEIN"/>
    <property type="match status" value="1"/>
</dbReference>
<dbReference type="InterPro" id="IPR016181">
    <property type="entry name" value="Acyl_CoA_acyltransferase"/>
</dbReference>
<keyword evidence="2" id="KW-0808">Transferase</keyword>
<feature type="domain" description="N-acetyltransferase" evidence="1">
    <location>
        <begin position="10"/>
        <end position="163"/>
    </location>
</feature>
<evidence type="ECO:0000313" key="2">
    <source>
        <dbReference type="EMBL" id="TCW00171.1"/>
    </source>
</evidence>
<sequence length="163" mass="18026">MKNAKIVSSAAFRQVKKADLTALWHIRTEAILSSCSADYTEEDTNAWAYTTQPASFEVQLLTAGALMYSIDDKAIGFAFMDKGKNAVDGCFVDPRFQRHGIGRLLMIYLERQASAAGSINLSLLSSLNAIPFYQALDYKIMKMDTWHHPAGFSLACAAMTKML</sequence>
<dbReference type="PANTHER" id="PTHR43451:SF1">
    <property type="entry name" value="ACETYLTRANSFERASE"/>
    <property type="match status" value="1"/>
</dbReference>
<comment type="caution">
    <text evidence="2">The sequence shown here is derived from an EMBL/GenBank/DDBJ whole genome shotgun (WGS) entry which is preliminary data.</text>
</comment>
<accession>A0A4R3Z7I2</accession>
<dbReference type="InterPro" id="IPR052564">
    <property type="entry name" value="N-acetyltrans/Recomb-assoc"/>
</dbReference>
<dbReference type="InterPro" id="IPR000182">
    <property type="entry name" value="GNAT_dom"/>
</dbReference>
<organism evidence="2 3">
    <name type="scientific">Biostraticola tofi</name>
    <dbReference type="NCBI Taxonomy" id="466109"/>
    <lineage>
        <taxon>Bacteria</taxon>
        <taxon>Pseudomonadati</taxon>
        <taxon>Pseudomonadota</taxon>
        <taxon>Gammaproteobacteria</taxon>
        <taxon>Enterobacterales</taxon>
        <taxon>Bruguierivoracaceae</taxon>
        <taxon>Biostraticola</taxon>
    </lineage>
</organism>
<dbReference type="Proteomes" id="UP000295719">
    <property type="component" value="Unassembled WGS sequence"/>
</dbReference>
<dbReference type="CDD" id="cd04301">
    <property type="entry name" value="NAT_SF"/>
    <property type="match status" value="1"/>
</dbReference>
<dbReference type="RefSeq" id="WP_131863698.1">
    <property type="nucleotide sequence ID" value="NZ_SMCR01000001.1"/>
</dbReference>
<reference evidence="2 3" key="1">
    <citation type="submission" date="2019-03" db="EMBL/GenBank/DDBJ databases">
        <title>Genomic Encyclopedia of Type Strains, Phase IV (KMG-IV): sequencing the most valuable type-strain genomes for metagenomic binning, comparative biology and taxonomic classification.</title>
        <authorList>
            <person name="Goeker M."/>
        </authorList>
    </citation>
    <scope>NUCLEOTIDE SEQUENCE [LARGE SCALE GENOMIC DNA]</scope>
    <source>
        <strain evidence="2 3">DSM 19580</strain>
    </source>
</reference>